<reference evidence="4" key="1">
    <citation type="submission" date="2020-05" db="EMBL/GenBank/DDBJ databases">
        <title>Mycena genomes resolve the evolution of fungal bioluminescence.</title>
        <authorList>
            <person name="Tsai I.J."/>
        </authorList>
    </citation>
    <scope>NUCLEOTIDE SEQUENCE</scope>
    <source>
        <strain evidence="4">110903Hualien_Pintung</strain>
    </source>
</reference>
<evidence type="ECO:0000256" key="1">
    <source>
        <dbReference type="SAM" id="MobiDB-lite"/>
    </source>
</evidence>
<dbReference type="Gene3D" id="3.40.50.410">
    <property type="entry name" value="von Willebrand factor, type A domain"/>
    <property type="match status" value="1"/>
</dbReference>
<dbReference type="InterPro" id="IPR036465">
    <property type="entry name" value="vWFA_dom_sf"/>
</dbReference>
<dbReference type="SUPFAM" id="SSF53300">
    <property type="entry name" value="vWA-like"/>
    <property type="match status" value="1"/>
</dbReference>
<accession>A0A8H6TQB7</accession>
<dbReference type="Pfam" id="PF11443">
    <property type="entry name" value="DUF2828"/>
    <property type="match status" value="1"/>
</dbReference>
<gene>
    <name evidence="4" type="ORF">HMN09_00172700</name>
</gene>
<dbReference type="EMBL" id="JACAZE010000002">
    <property type="protein sequence ID" value="KAF7320861.1"/>
    <property type="molecule type" value="Genomic_DNA"/>
</dbReference>
<proteinExistence type="predicted"/>
<feature type="domain" description="DUF7788" evidence="3">
    <location>
        <begin position="506"/>
        <end position="700"/>
    </location>
</feature>
<evidence type="ECO:0000313" key="5">
    <source>
        <dbReference type="Proteomes" id="UP000613580"/>
    </source>
</evidence>
<evidence type="ECO:0000313" key="4">
    <source>
        <dbReference type="EMBL" id="KAF7320861.1"/>
    </source>
</evidence>
<feature type="compositionally biased region" description="Basic and acidic residues" evidence="1">
    <location>
        <begin position="215"/>
        <end position="235"/>
    </location>
</feature>
<dbReference type="InterPro" id="IPR056690">
    <property type="entry name" value="DUF7788"/>
</dbReference>
<dbReference type="PANTHER" id="PTHR31373:SF27">
    <property type="entry name" value="TROVE DOMAIN-CONTAINING PROTEIN"/>
    <property type="match status" value="1"/>
</dbReference>
<sequence>MNSLRRSLATLARARPRVSWTNSAQQPVLPPLPELFNPNFLSELLPGPTYAPTPTVKHAPSAPAPSNPMMDALASASHRAHTTNQAMAYDSTLSPTVDAFNGLRRNLPVSELRKLLDSAWSENPDTALRIIWNLRSIHEGKSERETFYLAFGWLYDKHPRTAISNLHQLVEPVISKGEDKAPLAHGYWKDLLNILALATVDQLHELPQTGSNFLHNRDKSLRRSRQPKEPKQAEPLEYDLKPVIKARRASIGVANRARLAQKLESDPKFRALYIGVARLFADRLVEDLRLLLESETATDADLRTALLRQISLAPKWAPTLRGAHDRVTNISSAVARLIYHARDRLPGYSFPSALQSYERLDDAEPTDILRSFYRRWFLTPLRAATKVTERLMSANQWKQITYSRVSSVCMRNNKDHFFQHDPEGFQKYLLSVEKGQRTIAGATLLPHELVMEVSNLAAELRTSGHMTKYPEIQKRRQERTDMELRIAEAQWNTLVNNLRESGRIENSLAVCDVSGSMGTFGWARTNLKDPEPIYPSLALSLILAQLAKPPFSNGFITFSSTPQFVQLKEGLRLHETLSNMVQSDWGMSTDIEAVFLNLILPLAIQNKIKKEDMIKRLFIFSDMQFDYGTSSTGLWETNYDTIERAFKAVGYDVPEIVYWDLSRGDSEHGQTVEARADRKGVAMLSGFSPSMLKVFMGEEDAQLGG</sequence>
<dbReference type="InterPro" id="IPR058580">
    <property type="entry name" value="DUF2828"/>
</dbReference>
<dbReference type="InterPro" id="IPR011205">
    <property type="entry name" value="UCP015417_vWA"/>
</dbReference>
<keyword evidence="5" id="KW-1185">Reference proteome</keyword>
<comment type="caution">
    <text evidence="4">The sequence shown here is derived from an EMBL/GenBank/DDBJ whole genome shotgun (WGS) entry which is preliminary data.</text>
</comment>
<feature type="region of interest" description="Disordered" evidence="1">
    <location>
        <begin position="209"/>
        <end position="235"/>
    </location>
</feature>
<dbReference type="Proteomes" id="UP000613580">
    <property type="component" value="Unassembled WGS sequence"/>
</dbReference>
<organism evidence="4 5">
    <name type="scientific">Mycena chlorophos</name>
    <name type="common">Agaric fungus</name>
    <name type="synonym">Agaricus chlorophos</name>
    <dbReference type="NCBI Taxonomy" id="658473"/>
    <lineage>
        <taxon>Eukaryota</taxon>
        <taxon>Fungi</taxon>
        <taxon>Dikarya</taxon>
        <taxon>Basidiomycota</taxon>
        <taxon>Agaricomycotina</taxon>
        <taxon>Agaricomycetes</taxon>
        <taxon>Agaricomycetidae</taxon>
        <taxon>Agaricales</taxon>
        <taxon>Marasmiineae</taxon>
        <taxon>Mycenaceae</taxon>
        <taxon>Mycena</taxon>
    </lineage>
</organism>
<dbReference type="PANTHER" id="PTHR31373">
    <property type="entry name" value="OS06G0652100 PROTEIN"/>
    <property type="match status" value="1"/>
</dbReference>
<feature type="domain" description="DUF2828" evidence="2">
    <location>
        <begin position="82"/>
        <end position="504"/>
    </location>
</feature>
<dbReference type="AlphaFoldDB" id="A0A8H6TQB7"/>
<protein>
    <submittedName>
        <fullName evidence="4">Uncharacterized protein</fullName>
    </submittedName>
</protein>
<dbReference type="Pfam" id="PF25043">
    <property type="entry name" value="DUF7788"/>
    <property type="match status" value="1"/>
</dbReference>
<name>A0A8H6TQB7_MYCCL</name>
<dbReference type="PIRSF" id="PIRSF015417">
    <property type="entry name" value="T31B5_30_vWA"/>
    <property type="match status" value="1"/>
</dbReference>
<dbReference type="OrthoDB" id="1149618at2759"/>
<evidence type="ECO:0000259" key="2">
    <source>
        <dbReference type="Pfam" id="PF11443"/>
    </source>
</evidence>
<evidence type="ECO:0000259" key="3">
    <source>
        <dbReference type="Pfam" id="PF25043"/>
    </source>
</evidence>